<dbReference type="CTD" id="51131"/>
<keyword evidence="6" id="KW-0175">Coiled coil</keyword>
<dbReference type="GO" id="GO:0005634">
    <property type="term" value="C:nucleus"/>
    <property type="evidence" value="ECO:0007669"/>
    <property type="project" value="UniProtKB-SubCell"/>
</dbReference>
<gene>
    <name evidence="10" type="primary">phf11</name>
</gene>
<feature type="compositionally biased region" description="Low complexity" evidence="7">
    <location>
        <begin position="207"/>
        <end position="223"/>
    </location>
</feature>
<feature type="domain" description="PHD-type" evidence="8">
    <location>
        <begin position="53"/>
        <end position="171"/>
    </location>
</feature>
<dbReference type="STRING" id="52670.A0A2I4DAS4"/>
<protein>
    <submittedName>
        <fullName evidence="10">Uncharacterized protein DDB_G0284459</fullName>
    </submittedName>
</protein>
<evidence type="ECO:0000256" key="1">
    <source>
        <dbReference type="ARBA" id="ARBA00004123"/>
    </source>
</evidence>
<evidence type="ECO:0000256" key="7">
    <source>
        <dbReference type="SAM" id="MobiDB-lite"/>
    </source>
</evidence>
<feature type="region of interest" description="Disordered" evidence="7">
    <location>
        <begin position="176"/>
        <end position="224"/>
    </location>
</feature>
<feature type="region of interest" description="Disordered" evidence="7">
    <location>
        <begin position="377"/>
        <end position="401"/>
    </location>
</feature>
<evidence type="ECO:0000259" key="8">
    <source>
        <dbReference type="PROSITE" id="PS51805"/>
    </source>
</evidence>
<evidence type="ECO:0000313" key="10">
    <source>
        <dbReference type="RefSeq" id="XP_013889337.1"/>
    </source>
</evidence>
<comment type="subcellular location">
    <subcellularLocation>
        <location evidence="1">Nucleus</location>
    </subcellularLocation>
</comment>
<sequence length="552" mass="60909">IKRVKDGALQAKKRAFPVVMRQDFADVTWPHMVWSGSGMQQGRLIPDMNQDGKAYCVLCKGDEETKITGPLSTKEDVTAHQNCLLYASGICCSNTPQFDDLFGFSVQDVKTEVNRGRKLVCSQCKRRGATAGCELKRCKKSFHYPCAIEEGAKVFEDKKTENYGLYCFNHSAEENRNSVNGSKANSCRRSSEGSQSKRKTNGESSRSKLSSSSSSDSSYTTTDSLKRQLNFTEHHTTTHQNLRTAPHQATPRTEEESTPTKKNKKWHKITSDEDTSDLAVGGLIPPLDSDSEEIGGVQTQNKSPEPQINSEVLDVPSEFQLVNQVEVECSDVNSLYSNSDSDSLLDPVPERHTVEIQTIKRELEDLSCEQNPICSCEQDTGEPSAPDNNIELVSFPSHPETQTPSTCSSFTVALCQPFSVNYLSVPSPSHAPASNTPPSPPRALDPDPPQAQSPSSAPAPSVNSASFWRNCNAASCTQTIFSELIEDMNEISTRIRSDKASQDDYDRALSVMMASGRLAEFVSRQQEELQRKQVELQRKAAAMKDIVSALRK</sequence>
<evidence type="ECO:0000256" key="6">
    <source>
        <dbReference type="SAM" id="Coils"/>
    </source>
</evidence>
<dbReference type="Pfam" id="PF13771">
    <property type="entry name" value="zf-HC5HC2H"/>
    <property type="match status" value="1"/>
</dbReference>
<dbReference type="OrthoDB" id="512616at2759"/>
<feature type="compositionally biased region" description="Pro residues" evidence="7">
    <location>
        <begin position="435"/>
        <end position="451"/>
    </location>
</feature>
<dbReference type="InParanoid" id="A0A2I4DAS4"/>
<dbReference type="SMART" id="SM00249">
    <property type="entry name" value="PHD"/>
    <property type="match status" value="1"/>
</dbReference>
<dbReference type="InterPro" id="IPR001965">
    <property type="entry name" value="Znf_PHD"/>
</dbReference>
<dbReference type="PROSITE" id="PS51805">
    <property type="entry name" value="EPHD"/>
    <property type="match status" value="1"/>
</dbReference>
<dbReference type="PANTHER" id="PTHR12420">
    <property type="entry name" value="PHD FINGER PROTEIN"/>
    <property type="match status" value="1"/>
</dbReference>
<feature type="coiled-coil region" evidence="6">
    <location>
        <begin position="519"/>
        <end position="546"/>
    </location>
</feature>
<dbReference type="RefSeq" id="XP_013889337.1">
    <property type="nucleotide sequence ID" value="XM_014033883.1"/>
</dbReference>
<keyword evidence="3" id="KW-0863">Zinc-finger</keyword>
<feature type="region of interest" description="Disordered" evidence="7">
    <location>
        <begin position="236"/>
        <end position="278"/>
    </location>
</feature>
<name>A0A2I4DAS4_AUSLI</name>
<dbReference type="InterPro" id="IPR013083">
    <property type="entry name" value="Znf_RING/FYVE/PHD"/>
</dbReference>
<dbReference type="KEGG" id="alim:106536579"/>
<dbReference type="Gene3D" id="3.30.40.10">
    <property type="entry name" value="Zinc/RING finger domain, C3HC4 (zinc finger)"/>
    <property type="match status" value="1"/>
</dbReference>
<dbReference type="AlphaFoldDB" id="A0A2I4DAS4"/>
<dbReference type="InterPro" id="IPR051188">
    <property type="entry name" value="PHD-type_Zinc_Finger"/>
</dbReference>
<dbReference type="PANTHER" id="PTHR12420:SF4">
    <property type="entry name" value="PHD FINGER PROTEIN 11"/>
    <property type="match status" value="1"/>
</dbReference>
<accession>A0A2I4DAS4</accession>
<evidence type="ECO:0000256" key="5">
    <source>
        <dbReference type="ARBA" id="ARBA00023242"/>
    </source>
</evidence>
<feature type="region of interest" description="Disordered" evidence="7">
    <location>
        <begin position="427"/>
        <end position="462"/>
    </location>
</feature>
<keyword evidence="5" id="KW-0539">Nucleus</keyword>
<evidence type="ECO:0000256" key="3">
    <source>
        <dbReference type="ARBA" id="ARBA00022771"/>
    </source>
</evidence>
<dbReference type="InterPro" id="IPR034732">
    <property type="entry name" value="EPHD"/>
</dbReference>
<keyword evidence="2" id="KW-0479">Metal-binding</keyword>
<organism evidence="9 10">
    <name type="scientific">Austrofundulus limnaeus</name>
    <name type="common">Annual killifish</name>
    <dbReference type="NCBI Taxonomy" id="52670"/>
    <lineage>
        <taxon>Eukaryota</taxon>
        <taxon>Metazoa</taxon>
        <taxon>Chordata</taxon>
        <taxon>Craniata</taxon>
        <taxon>Vertebrata</taxon>
        <taxon>Euteleostomi</taxon>
        <taxon>Actinopterygii</taxon>
        <taxon>Neopterygii</taxon>
        <taxon>Teleostei</taxon>
        <taxon>Neoteleostei</taxon>
        <taxon>Acanthomorphata</taxon>
        <taxon>Ovalentaria</taxon>
        <taxon>Atherinomorphae</taxon>
        <taxon>Cyprinodontiformes</taxon>
        <taxon>Rivulidae</taxon>
        <taxon>Austrofundulus</taxon>
    </lineage>
</organism>
<evidence type="ECO:0000313" key="9">
    <source>
        <dbReference type="Proteomes" id="UP000192220"/>
    </source>
</evidence>
<dbReference type="GO" id="GO:0008270">
    <property type="term" value="F:zinc ion binding"/>
    <property type="evidence" value="ECO:0007669"/>
    <property type="project" value="UniProtKB-KW"/>
</dbReference>
<dbReference type="Proteomes" id="UP000192220">
    <property type="component" value="Unplaced"/>
</dbReference>
<feature type="compositionally biased region" description="Low complexity" evidence="7">
    <location>
        <begin position="452"/>
        <end position="462"/>
    </location>
</feature>
<evidence type="ECO:0000256" key="4">
    <source>
        <dbReference type="ARBA" id="ARBA00022833"/>
    </source>
</evidence>
<feature type="non-terminal residue" evidence="10">
    <location>
        <position position="1"/>
    </location>
</feature>
<reference evidence="10" key="1">
    <citation type="submission" date="2025-08" db="UniProtKB">
        <authorList>
            <consortium name="RefSeq"/>
        </authorList>
    </citation>
    <scope>IDENTIFICATION</scope>
    <source>
        <strain evidence="10">Quisiro</strain>
        <tissue evidence="10">Liver</tissue>
    </source>
</reference>
<keyword evidence="4" id="KW-0862">Zinc</keyword>
<feature type="compositionally biased region" description="Polar residues" evidence="7">
    <location>
        <begin position="177"/>
        <end position="194"/>
    </location>
</feature>
<keyword evidence="9" id="KW-1185">Reference proteome</keyword>
<proteinExistence type="predicted"/>
<evidence type="ECO:0000256" key="2">
    <source>
        <dbReference type="ARBA" id="ARBA00022723"/>
    </source>
</evidence>